<proteinExistence type="predicted"/>
<evidence type="ECO:0000313" key="1">
    <source>
        <dbReference type="EMBL" id="QHT17869.1"/>
    </source>
</evidence>
<protein>
    <submittedName>
        <fullName evidence="1">Uncharacterized protein</fullName>
    </submittedName>
</protein>
<reference evidence="1" key="1">
    <citation type="journal article" date="2020" name="Nature">
        <title>Giant virus diversity and host interactions through global metagenomics.</title>
        <authorList>
            <person name="Schulz F."/>
            <person name="Roux S."/>
            <person name="Paez-Espino D."/>
            <person name="Jungbluth S."/>
            <person name="Walsh D.A."/>
            <person name="Denef V.J."/>
            <person name="McMahon K.D."/>
            <person name="Konstantinidis K.T."/>
            <person name="Eloe-Fadrosh E.A."/>
            <person name="Kyrpides N.C."/>
            <person name="Woyke T."/>
        </authorList>
    </citation>
    <scope>NUCLEOTIDE SEQUENCE</scope>
    <source>
        <strain evidence="1">GVMAG-M-3300023174-3</strain>
    </source>
</reference>
<dbReference type="EMBL" id="MN739646">
    <property type="protein sequence ID" value="QHT17869.1"/>
    <property type="molecule type" value="Genomic_DNA"/>
</dbReference>
<accession>A0A6C0DPS5</accession>
<sequence>MKIAILCAGRISNDTNDDTIRDQYENVIENIVQNHEADFFVSHSPDLDENIKLFIELYKPIIFNNEPFQCVDTSNYPTRHIRHTTMSMFYNRSRVFHDFENYIQQTGENYDVIINHRIDTLYSEKLKYEQLDLSKNDALYIPNGKDFYYDHWSGYNDQFSIGNLYSIREYMCIYDRIIEYLDEGCLLMGEVLVKHCLCKNNIHAQRFDFIHGINRK</sequence>
<dbReference type="AlphaFoldDB" id="A0A6C0DPS5"/>
<organism evidence="1">
    <name type="scientific">viral metagenome</name>
    <dbReference type="NCBI Taxonomy" id="1070528"/>
    <lineage>
        <taxon>unclassified sequences</taxon>
        <taxon>metagenomes</taxon>
        <taxon>organismal metagenomes</taxon>
    </lineage>
</organism>
<name>A0A6C0DPS5_9ZZZZ</name>